<organism evidence="5 6">
    <name type="scientific">Candidatus Yanofskybacteria bacterium RIFCSPLOWO2_01_FULL_42_49</name>
    <dbReference type="NCBI Taxonomy" id="1802694"/>
    <lineage>
        <taxon>Bacteria</taxon>
        <taxon>Candidatus Yanofskyibacteriota</taxon>
    </lineage>
</organism>
<sequence length="113" mass="13072">MLKVRLQRTGKRGQAYFRVVVLEHTKKTKGEFLELLGNYDPHKKELNVKMERIEYWASKGAQVSPTVNNLLVDYKYWNKPKMQSWKPKKKEQASETKPAAPSVEQLPAEAPTS</sequence>
<dbReference type="GO" id="GO:0015935">
    <property type="term" value="C:small ribosomal subunit"/>
    <property type="evidence" value="ECO:0007669"/>
    <property type="project" value="TreeGrafter"/>
</dbReference>
<dbReference type="SUPFAM" id="SSF54565">
    <property type="entry name" value="Ribosomal protein S16"/>
    <property type="match status" value="1"/>
</dbReference>
<evidence type="ECO:0000256" key="1">
    <source>
        <dbReference type="ARBA" id="ARBA00022980"/>
    </source>
</evidence>
<dbReference type="Pfam" id="PF00886">
    <property type="entry name" value="Ribosomal_S16"/>
    <property type="match status" value="1"/>
</dbReference>
<dbReference type="PANTHER" id="PTHR12919:SF20">
    <property type="entry name" value="SMALL RIBOSOMAL SUBUNIT PROTEIN BS16M"/>
    <property type="match status" value="1"/>
</dbReference>
<dbReference type="Gene3D" id="3.30.1320.10">
    <property type="match status" value="1"/>
</dbReference>
<reference evidence="5 6" key="1">
    <citation type="journal article" date="2016" name="Nat. Commun.">
        <title>Thousands of microbial genomes shed light on interconnected biogeochemical processes in an aquifer system.</title>
        <authorList>
            <person name="Anantharaman K."/>
            <person name="Brown C.T."/>
            <person name="Hug L.A."/>
            <person name="Sharon I."/>
            <person name="Castelle C.J."/>
            <person name="Probst A.J."/>
            <person name="Thomas B.C."/>
            <person name="Singh A."/>
            <person name="Wilkins M.J."/>
            <person name="Karaoz U."/>
            <person name="Brodie E.L."/>
            <person name="Williams K.H."/>
            <person name="Hubbard S.S."/>
            <person name="Banfield J.F."/>
        </authorList>
    </citation>
    <scope>NUCLEOTIDE SEQUENCE [LARGE SCALE GENOMIC DNA]</scope>
</reference>
<dbReference type="NCBIfam" id="TIGR00002">
    <property type="entry name" value="S16"/>
    <property type="match status" value="1"/>
</dbReference>
<dbReference type="AlphaFoldDB" id="A0A1F8GB25"/>
<dbReference type="GO" id="GO:0006412">
    <property type="term" value="P:translation"/>
    <property type="evidence" value="ECO:0007669"/>
    <property type="project" value="UniProtKB-UniRule"/>
</dbReference>
<dbReference type="GO" id="GO:0003735">
    <property type="term" value="F:structural constituent of ribosome"/>
    <property type="evidence" value="ECO:0007669"/>
    <property type="project" value="InterPro"/>
</dbReference>
<keyword evidence="2 3" id="KW-0687">Ribonucleoprotein</keyword>
<dbReference type="Proteomes" id="UP000178227">
    <property type="component" value="Unassembled WGS sequence"/>
</dbReference>
<name>A0A1F8GB25_9BACT</name>
<dbReference type="InterPro" id="IPR023803">
    <property type="entry name" value="Ribosomal_bS16_dom_sf"/>
</dbReference>
<dbReference type="PANTHER" id="PTHR12919">
    <property type="entry name" value="30S RIBOSOMAL PROTEIN S16"/>
    <property type="match status" value="1"/>
</dbReference>
<evidence type="ECO:0000256" key="2">
    <source>
        <dbReference type="ARBA" id="ARBA00023274"/>
    </source>
</evidence>
<evidence type="ECO:0000313" key="5">
    <source>
        <dbReference type="EMBL" id="OGN22533.1"/>
    </source>
</evidence>
<dbReference type="GO" id="GO:0005737">
    <property type="term" value="C:cytoplasm"/>
    <property type="evidence" value="ECO:0007669"/>
    <property type="project" value="UniProtKB-ARBA"/>
</dbReference>
<comment type="similarity">
    <text evidence="3">Belongs to the bacterial ribosomal protein bS16 family.</text>
</comment>
<dbReference type="InterPro" id="IPR000307">
    <property type="entry name" value="Ribosomal_bS16"/>
</dbReference>
<accession>A0A1F8GB25</accession>
<feature type="region of interest" description="Disordered" evidence="4">
    <location>
        <begin position="82"/>
        <end position="113"/>
    </location>
</feature>
<gene>
    <name evidence="3" type="primary">rpsP</name>
    <name evidence="5" type="ORF">A2918_02105</name>
</gene>
<dbReference type="EMBL" id="MGKI01000011">
    <property type="protein sequence ID" value="OGN22533.1"/>
    <property type="molecule type" value="Genomic_DNA"/>
</dbReference>
<comment type="caution">
    <text evidence="5">The sequence shown here is derived from an EMBL/GenBank/DDBJ whole genome shotgun (WGS) entry which is preliminary data.</text>
</comment>
<evidence type="ECO:0000256" key="4">
    <source>
        <dbReference type="SAM" id="MobiDB-lite"/>
    </source>
</evidence>
<proteinExistence type="inferred from homology"/>
<evidence type="ECO:0000256" key="3">
    <source>
        <dbReference type="HAMAP-Rule" id="MF_00385"/>
    </source>
</evidence>
<keyword evidence="1 3" id="KW-0689">Ribosomal protein</keyword>
<dbReference type="STRING" id="1802694.A2918_02105"/>
<protein>
    <recommendedName>
        <fullName evidence="3">Small ribosomal subunit protein bS16</fullName>
    </recommendedName>
</protein>
<dbReference type="HAMAP" id="MF_00385">
    <property type="entry name" value="Ribosomal_bS16"/>
    <property type="match status" value="1"/>
</dbReference>
<evidence type="ECO:0000313" key="6">
    <source>
        <dbReference type="Proteomes" id="UP000178227"/>
    </source>
</evidence>